<evidence type="ECO:0000313" key="1">
    <source>
        <dbReference type="EMBL" id="EKF55293.1"/>
    </source>
</evidence>
<dbReference type="Gene3D" id="3.40.630.30">
    <property type="match status" value="1"/>
</dbReference>
<accession>K2P2S0</accession>
<gene>
    <name evidence="1" type="ORF">I215_08626</name>
</gene>
<reference evidence="1 2" key="1">
    <citation type="journal article" date="2012" name="J. Bacteriol.">
        <title>Genome Sequence of Galbibacter marinum Type Strain ck-I2-15.</title>
        <authorList>
            <person name="Lai Q."/>
            <person name="Li C."/>
            <person name="Shao Z."/>
        </authorList>
    </citation>
    <scope>NUCLEOTIDE SEQUENCE [LARGE SCALE GENOMIC DNA]</scope>
    <source>
        <strain evidence="2">ck-I2-15</strain>
    </source>
</reference>
<dbReference type="STRING" id="555500.I215_08626"/>
<dbReference type="SUPFAM" id="SSF55729">
    <property type="entry name" value="Acyl-CoA N-acyltransferases (Nat)"/>
    <property type="match status" value="1"/>
</dbReference>
<evidence type="ECO:0000313" key="2">
    <source>
        <dbReference type="Proteomes" id="UP000007364"/>
    </source>
</evidence>
<dbReference type="RefSeq" id="WP_008991577.1">
    <property type="nucleotide sequence ID" value="NZ_AMSG01000009.1"/>
</dbReference>
<keyword evidence="1" id="KW-0808">Transferase</keyword>
<organism evidence="1 2">
    <name type="scientific">Galbibacter marinus</name>
    <dbReference type="NCBI Taxonomy" id="555500"/>
    <lineage>
        <taxon>Bacteria</taxon>
        <taxon>Pseudomonadati</taxon>
        <taxon>Bacteroidota</taxon>
        <taxon>Flavobacteriia</taxon>
        <taxon>Flavobacteriales</taxon>
        <taxon>Flavobacteriaceae</taxon>
        <taxon>Galbibacter</taxon>
    </lineage>
</organism>
<dbReference type="GO" id="GO:0016740">
    <property type="term" value="F:transferase activity"/>
    <property type="evidence" value="ECO:0007669"/>
    <property type="project" value="UniProtKB-KW"/>
</dbReference>
<dbReference type="AlphaFoldDB" id="K2P2S0"/>
<dbReference type="eggNOG" id="COG0456">
    <property type="taxonomic scope" value="Bacteria"/>
</dbReference>
<comment type="caution">
    <text evidence="1">The sequence shown here is derived from an EMBL/GenBank/DDBJ whole genome shotgun (WGS) entry which is preliminary data.</text>
</comment>
<dbReference type="Proteomes" id="UP000007364">
    <property type="component" value="Unassembled WGS sequence"/>
</dbReference>
<dbReference type="EMBL" id="AMSG01000009">
    <property type="protein sequence ID" value="EKF55293.1"/>
    <property type="molecule type" value="Genomic_DNA"/>
</dbReference>
<proteinExistence type="predicted"/>
<name>K2P2S0_9FLAO</name>
<sequence>MNDIPILKFELASSNDSQLLTDTAFKSKGKWNYTEEQMALWTNELTITKSYIGENKVFKILDNKNYVGFFALILKDKFIEIDHFWLLPENTEKGYGMITFNFIKRTAQRLNYKILRVYSEPYVNGFYSKMGGKIIHSKESKIKGRFLDIYEFEIF</sequence>
<dbReference type="InterPro" id="IPR016181">
    <property type="entry name" value="Acyl_CoA_acyltransferase"/>
</dbReference>
<keyword evidence="2" id="KW-1185">Reference proteome</keyword>
<protein>
    <submittedName>
        <fullName evidence="1">N-acetyltransferase GCN5</fullName>
    </submittedName>
</protein>